<dbReference type="EMBL" id="KL660688">
    <property type="protein sequence ID" value="KFA64375.1"/>
    <property type="molecule type" value="Genomic_DNA"/>
</dbReference>
<evidence type="ECO:0000313" key="3">
    <source>
        <dbReference type="Proteomes" id="UP000028524"/>
    </source>
</evidence>
<accession>A0A084QK90</accession>
<feature type="compositionally biased region" description="Basic and acidic residues" evidence="1">
    <location>
        <begin position="71"/>
        <end position="85"/>
    </location>
</feature>
<proteinExistence type="predicted"/>
<feature type="region of interest" description="Disordered" evidence="1">
    <location>
        <begin position="40"/>
        <end position="89"/>
    </location>
</feature>
<dbReference type="HOGENOM" id="CLU_2147499_0_0_1"/>
<sequence length="112" mass="12560">MDKKWLSYEESITFKKSFPWRTLVVESLYGPVIMRVNNETGQAVPYRATQDTPKAKDVRENLPLRQKSRYRKTEEGSASTDKEGVNLDGPLAKTISEAGREPSMAQGLVAIA</sequence>
<feature type="compositionally biased region" description="Basic and acidic residues" evidence="1">
    <location>
        <begin position="53"/>
        <end position="62"/>
    </location>
</feature>
<dbReference type="InParanoid" id="A0A084QK90"/>
<dbReference type="Proteomes" id="UP000028524">
    <property type="component" value="Unassembled WGS sequence"/>
</dbReference>
<keyword evidence="3" id="KW-1185">Reference proteome</keyword>
<gene>
    <name evidence="2" type="ORF">S40285_10051</name>
</gene>
<evidence type="ECO:0000256" key="1">
    <source>
        <dbReference type="SAM" id="MobiDB-lite"/>
    </source>
</evidence>
<dbReference type="OrthoDB" id="10396821at2759"/>
<evidence type="ECO:0000313" key="2">
    <source>
        <dbReference type="EMBL" id="KFA64375.1"/>
    </source>
</evidence>
<name>A0A084QK90_STAC4</name>
<organism evidence="2 3">
    <name type="scientific">Stachybotrys chlorohalonatus (strain IBT 40285)</name>
    <dbReference type="NCBI Taxonomy" id="1283841"/>
    <lineage>
        <taxon>Eukaryota</taxon>
        <taxon>Fungi</taxon>
        <taxon>Dikarya</taxon>
        <taxon>Ascomycota</taxon>
        <taxon>Pezizomycotina</taxon>
        <taxon>Sordariomycetes</taxon>
        <taxon>Hypocreomycetidae</taxon>
        <taxon>Hypocreales</taxon>
        <taxon>Stachybotryaceae</taxon>
        <taxon>Stachybotrys</taxon>
    </lineage>
</organism>
<protein>
    <submittedName>
        <fullName evidence="2">Uncharacterized protein</fullName>
    </submittedName>
</protein>
<dbReference type="AlphaFoldDB" id="A0A084QK90"/>
<reference evidence="2 3" key="1">
    <citation type="journal article" date="2014" name="BMC Genomics">
        <title>Comparative genome sequencing reveals chemotype-specific gene clusters in the toxigenic black mold Stachybotrys.</title>
        <authorList>
            <person name="Semeiks J."/>
            <person name="Borek D."/>
            <person name="Otwinowski Z."/>
            <person name="Grishin N.V."/>
        </authorList>
    </citation>
    <scope>NUCLEOTIDE SEQUENCE [LARGE SCALE GENOMIC DNA]</scope>
    <source>
        <strain evidence="2 3">IBT 40285</strain>
    </source>
</reference>